<protein>
    <submittedName>
        <fullName evidence="2">Uncharacterized protein</fullName>
    </submittedName>
</protein>
<dbReference type="RefSeq" id="WP_206423212.1">
    <property type="nucleotide sequence ID" value="NZ_CP117258.1"/>
</dbReference>
<gene>
    <name evidence="2" type="ORF">PR017_23760</name>
</gene>
<reference evidence="2 3" key="1">
    <citation type="journal article" date="2018" name="Sci. Rep.">
        <title>Rhizobium tumorigenes sp. nov., a novel plant tumorigenic bacterium isolated from cane gall tumors on thornless blackberry.</title>
        <authorList>
            <person name="Kuzmanovi N."/>
            <person name="Smalla K."/>
            <person name="Gronow S."/>
            <person name="PuBawska J."/>
        </authorList>
    </citation>
    <scope>NUCLEOTIDE SEQUENCE [LARGE SCALE GENOMIC DNA]</scope>
    <source>
        <strain evidence="2 3">1078</strain>
    </source>
</reference>
<feature type="region of interest" description="Disordered" evidence="1">
    <location>
        <begin position="39"/>
        <end position="60"/>
    </location>
</feature>
<reference evidence="3" key="2">
    <citation type="journal article" date="2023" name="MicrobiologyOpen">
        <title>Genomics of the tumorigenes clade of the family Rhizobiaceae and description of Rhizobium rhododendri sp. nov.</title>
        <authorList>
            <person name="Kuzmanovic N."/>
            <person name="diCenzo G.C."/>
            <person name="Bunk B."/>
            <person name="Sproeer C."/>
            <person name="Fruehling A."/>
            <person name="Neumann-Schaal M."/>
            <person name="Overmann J."/>
            <person name="Smalla K."/>
        </authorList>
    </citation>
    <scope>NUCLEOTIDE SEQUENCE [LARGE SCALE GENOMIC DNA]</scope>
    <source>
        <strain evidence="3">1078</strain>
        <plasmid evidence="3">unnamed1</plasmid>
    </source>
</reference>
<sequence length="699" mass="72727">MPVLNIGGKRVTVDDSFLKLTPDQQNDTVDEIAKTMGAAPQPKLDQPTVKATVETPPDPRDSVLGKVDTFVRGAADTLSFGLADEAAAAGDAALNPVFGNGNAGESFSDRYNANLAAQRGTDQADATNRPVARIAGQLAGGVTGGAGLAKSGLSMTANAVNNGSKLLQVAKASAAEGALMGAGQGFGSGEGGFLGRLANSGESAAVGAGMGAVAPYAVAGTGSFLKSLAAPVMSRLNPTPAANRALGTALQRSGRTPDEIAGMLRSAADDGQGGYAVADALGHTGQRMLSSVARTPNDARQDVVTQLLDRQMGQGDRLSNALAEGFGASDTAAQRATALTDVRTADARQNYGAARQSAGSVNVTPILEEIDRTLTPGVNGIVNPRDNINNDSIEGALSRVRGMIADGRGSQVTDFSTLFRAKLDLDDMIQKATNQGAGNRAFALTQVKTRLDRALADASPEYRNANDTFARQSGVIDSIADGATATSGRARAPDNIADFNSRTPDQQDAFRVGYGDQLIGRVEAASASPTTNKTRMLNTPKYQQEFPAIAIPEQADQLGRRVGREQRMFETTNQALGGSRTADNLADMDEMKSFDPAILSNLFKGDFKTAALQAVMRTLNEGKGMPPSVIERVGRGLMETDPEAARRLLTVASSKTMNDTAKRGMATVILNGLTTAAPPRILGQDARPPLEITVGVPRR</sequence>
<organism evidence="2 3">
    <name type="scientific">Rhizobium tumorigenes</name>
    <dbReference type="NCBI Taxonomy" id="2041385"/>
    <lineage>
        <taxon>Bacteria</taxon>
        <taxon>Pseudomonadati</taxon>
        <taxon>Pseudomonadota</taxon>
        <taxon>Alphaproteobacteria</taxon>
        <taxon>Hyphomicrobiales</taxon>
        <taxon>Rhizobiaceae</taxon>
        <taxon>Rhizobium/Agrobacterium group</taxon>
        <taxon>Rhizobium</taxon>
    </lineage>
</organism>
<dbReference type="EMBL" id="CP117258">
    <property type="protein sequence ID" value="WFR98720.1"/>
    <property type="molecule type" value="Genomic_DNA"/>
</dbReference>
<keyword evidence="2" id="KW-0614">Plasmid</keyword>
<dbReference type="KEGG" id="rtu:PR017_23760"/>
<dbReference type="AlphaFoldDB" id="A0AAF1KAK3"/>
<evidence type="ECO:0000256" key="1">
    <source>
        <dbReference type="SAM" id="MobiDB-lite"/>
    </source>
</evidence>
<keyword evidence="3" id="KW-1185">Reference proteome</keyword>
<accession>A0AAF1KAK3</accession>
<geneLocation type="plasmid" evidence="2 3">
    <name>unnamed1</name>
</geneLocation>
<evidence type="ECO:0000313" key="2">
    <source>
        <dbReference type="EMBL" id="WFR98720.1"/>
    </source>
</evidence>
<evidence type="ECO:0000313" key="3">
    <source>
        <dbReference type="Proteomes" id="UP000249499"/>
    </source>
</evidence>
<proteinExistence type="predicted"/>
<dbReference type="Proteomes" id="UP000249499">
    <property type="component" value="Plasmid unnamed1"/>
</dbReference>
<name>A0AAF1KAK3_9HYPH</name>